<feature type="transmembrane region" description="Helical" evidence="8">
    <location>
        <begin position="456"/>
        <end position="474"/>
    </location>
</feature>
<dbReference type="PANTHER" id="PTHR46022">
    <property type="entry name" value="PROTEIN PATCHED"/>
    <property type="match status" value="1"/>
</dbReference>
<feature type="transmembrane region" description="Helical" evidence="8">
    <location>
        <begin position="528"/>
        <end position="547"/>
    </location>
</feature>
<evidence type="ECO:0000256" key="5">
    <source>
        <dbReference type="ARBA" id="ARBA00023136"/>
    </source>
</evidence>
<evidence type="ECO:0000256" key="8">
    <source>
        <dbReference type="SAM" id="Phobius"/>
    </source>
</evidence>
<feature type="transmembrane region" description="Helical" evidence="8">
    <location>
        <begin position="65"/>
        <end position="84"/>
    </location>
</feature>
<evidence type="ECO:0000256" key="1">
    <source>
        <dbReference type="ARBA" id="ARBA00004141"/>
    </source>
</evidence>
<comment type="similarity">
    <text evidence="2">Belongs to the patched family.</text>
</comment>
<dbReference type="GO" id="GO:0005886">
    <property type="term" value="C:plasma membrane"/>
    <property type="evidence" value="ECO:0007669"/>
    <property type="project" value="TreeGrafter"/>
</dbReference>
<feature type="compositionally biased region" description="Polar residues" evidence="7">
    <location>
        <begin position="1079"/>
        <end position="1107"/>
    </location>
</feature>
<feature type="transmembrane region" description="Helical" evidence="8">
    <location>
        <begin position="628"/>
        <end position="649"/>
    </location>
</feature>
<evidence type="ECO:0000256" key="6">
    <source>
        <dbReference type="ARBA" id="ARBA00023180"/>
    </source>
</evidence>
<dbReference type="GO" id="GO:0045879">
    <property type="term" value="P:negative regulation of smoothened signaling pathway"/>
    <property type="evidence" value="ECO:0007669"/>
    <property type="project" value="TreeGrafter"/>
</dbReference>
<dbReference type="Proteomes" id="UP001458880">
    <property type="component" value="Unassembled WGS sequence"/>
</dbReference>
<name>A0AAW1JGX1_POPJA</name>
<feature type="compositionally biased region" description="Low complexity" evidence="7">
    <location>
        <begin position="575"/>
        <end position="590"/>
    </location>
</feature>
<proteinExistence type="inferred from homology"/>
<feature type="region of interest" description="Disordered" evidence="7">
    <location>
        <begin position="1186"/>
        <end position="1205"/>
    </location>
</feature>
<evidence type="ECO:0000256" key="3">
    <source>
        <dbReference type="ARBA" id="ARBA00022692"/>
    </source>
</evidence>
<evidence type="ECO:0000313" key="10">
    <source>
        <dbReference type="EMBL" id="KAK9702801.1"/>
    </source>
</evidence>
<dbReference type="EMBL" id="JASPKY010000383">
    <property type="protein sequence ID" value="KAK9702801.1"/>
    <property type="molecule type" value="Genomic_DNA"/>
</dbReference>
<evidence type="ECO:0000256" key="7">
    <source>
        <dbReference type="SAM" id="MobiDB-lite"/>
    </source>
</evidence>
<feature type="compositionally biased region" description="Pro residues" evidence="7">
    <location>
        <begin position="1067"/>
        <end position="1078"/>
    </location>
</feature>
<dbReference type="GO" id="GO:0005119">
    <property type="term" value="F:smoothened binding"/>
    <property type="evidence" value="ECO:0007669"/>
    <property type="project" value="TreeGrafter"/>
</dbReference>
<evidence type="ECO:0000259" key="9">
    <source>
        <dbReference type="PROSITE" id="PS50156"/>
    </source>
</evidence>
<comment type="caution">
    <text evidence="10">The sequence shown here is derived from an EMBL/GenBank/DDBJ whole genome shotgun (WGS) entry which is preliminary data.</text>
</comment>
<evidence type="ECO:0000256" key="4">
    <source>
        <dbReference type="ARBA" id="ARBA00022989"/>
    </source>
</evidence>
<dbReference type="InterPro" id="IPR000731">
    <property type="entry name" value="SSD"/>
</dbReference>
<keyword evidence="4 8" id="KW-1133">Transmembrane helix</keyword>
<keyword evidence="6" id="KW-0325">Glycoprotein</keyword>
<dbReference type="SUPFAM" id="SSF82866">
    <property type="entry name" value="Multidrug efflux transporter AcrB transmembrane domain"/>
    <property type="match status" value="2"/>
</dbReference>
<feature type="transmembrane region" description="Helical" evidence="8">
    <location>
        <begin position="960"/>
        <end position="982"/>
    </location>
</feature>
<dbReference type="AlphaFoldDB" id="A0AAW1JGX1"/>
<feature type="transmembrane region" description="Helical" evidence="8">
    <location>
        <begin position="906"/>
        <end position="926"/>
    </location>
</feature>
<organism evidence="10 11">
    <name type="scientific">Popillia japonica</name>
    <name type="common">Japanese beetle</name>
    <dbReference type="NCBI Taxonomy" id="7064"/>
    <lineage>
        <taxon>Eukaryota</taxon>
        <taxon>Metazoa</taxon>
        <taxon>Ecdysozoa</taxon>
        <taxon>Arthropoda</taxon>
        <taxon>Hexapoda</taxon>
        <taxon>Insecta</taxon>
        <taxon>Pterygota</taxon>
        <taxon>Neoptera</taxon>
        <taxon>Endopterygota</taxon>
        <taxon>Coleoptera</taxon>
        <taxon>Polyphaga</taxon>
        <taxon>Scarabaeiformia</taxon>
        <taxon>Scarabaeidae</taxon>
        <taxon>Rutelinae</taxon>
        <taxon>Popillia</taxon>
    </lineage>
</organism>
<keyword evidence="3 8" id="KW-0812">Transmembrane</keyword>
<comment type="subcellular location">
    <subcellularLocation>
        <location evidence="1">Membrane</location>
        <topology evidence="1">Multi-pass membrane protein</topology>
    </subcellularLocation>
</comment>
<keyword evidence="5 8" id="KW-0472">Membrane</keyword>
<reference evidence="10 11" key="1">
    <citation type="journal article" date="2024" name="BMC Genomics">
        <title>De novo assembly and annotation of Popillia japonica's genome with initial clues to its potential as an invasive pest.</title>
        <authorList>
            <person name="Cucini C."/>
            <person name="Boschi S."/>
            <person name="Funari R."/>
            <person name="Cardaioli E."/>
            <person name="Iannotti N."/>
            <person name="Marturano G."/>
            <person name="Paoli F."/>
            <person name="Bruttini M."/>
            <person name="Carapelli A."/>
            <person name="Frati F."/>
            <person name="Nardi F."/>
        </authorList>
    </citation>
    <scope>NUCLEOTIDE SEQUENCE [LARGE SCALE GENOMIC DNA]</scope>
    <source>
        <strain evidence="10">DMR45628</strain>
    </source>
</reference>
<dbReference type="GO" id="GO:0097108">
    <property type="term" value="F:hedgehog family protein binding"/>
    <property type="evidence" value="ECO:0007669"/>
    <property type="project" value="TreeGrafter"/>
</dbReference>
<dbReference type="PANTHER" id="PTHR46022:SF1">
    <property type="entry name" value="PROTEIN PATCHED"/>
    <property type="match status" value="1"/>
</dbReference>
<feature type="transmembrane region" description="Helical" evidence="8">
    <location>
        <begin position="931"/>
        <end position="948"/>
    </location>
</feature>
<gene>
    <name evidence="10" type="ORF">QE152_g29716</name>
</gene>
<evidence type="ECO:0000313" key="11">
    <source>
        <dbReference type="Proteomes" id="UP001458880"/>
    </source>
</evidence>
<dbReference type="InterPro" id="IPR053958">
    <property type="entry name" value="HMGCR/SNAP/NPC1-like_SSD"/>
</dbReference>
<feature type="region of interest" description="Disordered" evidence="7">
    <location>
        <begin position="564"/>
        <end position="591"/>
    </location>
</feature>
<feature type="region of interest" description="Disordered" evidence="7">
    <location>
        <begin position="1062"/>
        <end position="1107"/>
    </location>
</feature>
<sequence>MATAETQGDPERHCSDLYTRTGWVNAAVALGQLEQGKATGDRGILWVRSKIQCQLLYLGNFVDTHAGKVLFVGLLVIATFCVGLKSSTFHSDIEQLWAEQQYHEDIPPSEILSTHQMMVQTAIDPDSSLLHINALLEHLALLQQATQVTITMFDITWRLKDICQSASVPNFDVHYIEQIFENIMPCSIATPLDCFWEGSKLLGPDYAVHIPGGGPSNVKWTNLNPNQLVNNIKQKQANFDYYSLEDYFHRAGITTGYQEKPCLNPKDPECPPSAPNYNSTQPLDVGAELTSGCYGFAAKFMHWPEELIVGGATKNKLGQLKHAKALQSVVQLMDKHELHEFWADSYKIHHIGWSQEKASLILHSWQKKFAQEVERLMKSNTSSYLFNTFSTATLNKGLLEHSKIDYFKLKIVLIVAGIYVWIVQSGLATLGILLLASSTAAGLGVCSLVGLPMNLLTTHVLPFLSVGLAMREMLMILSMQNRNLTPSEILQRCGPIILTTALMQSATFLIAAIVPIPALRVFCLQCSILSIFHAAALLLIFPTLIALQVRCRKAAVPCFRNESKNAQPQNTASTNNNSHNNNNNNNNNNNDPELGTSLLTAEIICQQKKSILSLFVNRYLVRMILQPLIKVLLCVVYLVLIVFFVFNGLKLEYDVRLSSFLPKSTQEYRYLEAQNEHFGFYNFFLVTTELEYPLNQPLLYEYHRSLSNVAHVLKDSNGGLNMNDFWLANFRDFLVDLQEEFDQNKNNNCVSKDGKWFANATEKAVLAIKLLAQTGVVEFPVDKSQIFSKKLVVNNVIDRKAFYNYLSVWSCNDQMSYSSARANLWPKPFQYYSSKSENDLKIPKSQPLVYAQMPFYLKNLKSTSKIVETLKQIKEISDSYNNRGLKNYPVGLIFAYFNQFLALDRLLLAQLAITFIVSSLIVSMLIKWTKLWCSLFAIAVGLSLMGFLRVNALTGTMGAFHFIVISRNITLVLSGFLCALGNKEKRVKMSLEINADPILKSDIGLLICASVLATSQFEFIQYDIFTMVFISVCGSAVSSLIFFPVLLALFGPKEELQSLEHNDRISTPPPPPMPPPPAKTQTYPRAQRRSMNSKTTREPSLTTITEESCNQSIVVEPQVTVEYTSPESSSSGPCGPYTTKVTATANIKVELVTPVYISSNSSSSSKCNAKCHRTKCSRRQQQCRCCKQDSESSDSSAETENCTNS</sequence>
<feature type="transmembrane region" description="Helical" evidence="8">
    <location>
        <begin position="1028"/>
        <end position="1050"/>
    </location>
</feature>
<feature type="domain" description="SSD" evidence="9">
    <location>
        <begin position="427"/>
        <end position="547"/>
    </location>
</feature>
<dbReference type="PROSITE" id="PS50156">
    <property type="entry name" value="SSD"/>
    <property type="match status" value="1"/>
</dbReference>
<dbReference type="GO" id="GO:0008158">
    <property type="term" value="F:hedgehog receptor activity"/>
    <property type="evidence" value="ECO:0007669"/>
    <property type="project" value="TreeGrafter"/>
</dbReference>
<dbReference type="Pfam" id="PF12349">
    <property type="entry name" value="Sterol-sensing"/>
    <property type="match status" value="1"/>
</dbReference>
<feature type="transmembrane region" description="Helical" evidence="8">
    <location>
        <begin position="495"/>
        <end position="516"/>
    </location>
</feature>
<feature type="compositionally biased region" description="Polar residues" evidence="7">
    <location>
        <begin position="564"/>
        <end position="574"/>
    </location>
</feature>
<evidence type="ECO:0000256" key="2">
    <source>
        <dbReference type="ARBA" id="ARBA00005585"/>
    </source>
</evidence>
<keyword evidence="11" id="KW-1185">Reference proteome</keyword>
<protein>
    <submittedName>
        <fullName evidence="10">Sterol-sensing domain of SREBP cleavage-activation</fullName>
    </submittedName>
</protein>
<accession>A0AAW1JGX1</accession>
<feature type="transmembrane region" description="Helical" evidence="8">
    <location>
        <begin position="411"/>
        <end position="436"/>
    </location>
</feature>